<dbReference type="AlphaFoldDB" id="A0A9P9FKI5"/>
<evidence type="ECO:0000313" key="2">
    <source>
        <dbReference type="EMBL" id="KAH7163339.1"/>
    </source>
</evidence>
<dbReference type="Proteomes" id="UP000717696">
    <property type="component" value="Unassembled WGS sequence"/>
</dbReference>
<gene>
    <name evidence="2" type="ORF">B0J13DRAFT_669927</name>
</gene>
<accession>A0A9P9FKI5</accession>
<dbReference type="InterPro" id="IPR003609">
    <property type="entry name" value="Pan_app"/>
</dbReference>
<sequence>MQRQTNVFRLDNAHYFGQSDLSSRLDSFGTSGQEASTCKANYRSSGGRTCNAKGHLQKNPSESESSEKTFDECIEYCAARTSCPVFSYGNGVCTTYVSDSIRKLGFEESDSTEYWYEPGCFECYEGDAILNIYFEDGLGDDWNFQSTPDYALMSDIQTPYDGRGKMTKALRIIEAVDAGYGTADYTPEITLEEEAIQHFFKVAPSDENPLGHNGWSQLGKDFEVARGQGGPANLSITVESVNSESDYYFDNIMILKL</sequence>
<dbReference type="OrthoDB" id="5074953at2759"/>
<dbReference type="EMBL" id="JAGMUU010000001">
    <property type="protein sequence ID" value="KAH7163339.1"/>
    <property type="molecule type" value="Genomic_DNA"/>
</dbReference>
<organism evidence="2 3">
    <name type="scientific">Dactylonectria estremocensis</name>
    <dbReference type="NCBI Taxonomy" id="1079267"/>
    <lineage>
        <taxon>Eukaryota</taxon>
        <taxon>Fungi</taxon>
        <taxon>Dikarya</taxon>
        <taxon>Ascomycota</taxon>
        <taxon>Pezizomycotina</taxon>
        <taxon>Sordariomycetes</taxon>
        <taxon>Hypocreomycetidae</taxon>
        <taxon>Hypocreales</taxon>
        <taxon>Nectriaceae</taxon>
        <taxon>Dactylonectria</taxon>
    </lineage>
</organism>
<feature type="domain" description="Apple" evidence="1">
    <location>
        <begin position="50"/>
        <end position="120"/>
    </location>
</feature>
<reference evidence="2" key="1">
    <citation type="journal article" date="2021" name="Nat. Commun.">
        <title>Genetic determinants of endophytism in the Arabidopsis root mycobiome.</title>
        <authorList>
            <person name="Mesny F."/>
            <person name="Miyauchi S."/>
            <person name="Thiergart T."/>
            <person name="Pickel B."/>
            <person name="Atanasova L."/>
            <person name="Karlsson M."/>
            <person name="Huettel B."/>
            <person name="Barry K.W."/>
            <person name="Haridas S."/>
            <person name="Chen C."/>
            <person name="Bauer D."/>
            <person name="Andreopoulos W."/>
            <person name="Pangilinan J."/>
            <person name="LaButti K."/>
            <person name="Riley R."/>
            <person name="Lipzen A."/>
            <person name="Clum A."/>
            <person name="Drula E."/>
            <person name="Henrissat B."/>
            <person name="Kohler A."/>
            <person name="Grigoriev I.V."/>
            <person name="Martin F.M."/>
            <person name="Hacquard S."/>
        </authorList>
    </citation>
    <scope>NUCLEOTIDE SEQUENCE</scope>
    <source>
        <strain evidence="2">MPI-CAGE-AT-0021</strain>
    </source>
</reference>
<protein>
    <recommendedName>
        <fullName evidence="1">Apple domain-containing protein</fullName>
    </recommendedName>
</protein>
<evidence type="ECO:0000313" key="3">
    <source>
        <dbReference type="Proteomes" id="UP000717696"/>
    </source>
</evidence>
<proteinExistence type="predicted"/>
<dbReference type="PROSITE" id="PS50948">
    <property type="entry name" value="PAN"/>
    <property type="match status" value="1"/>
</dbReference>
<name>A0A9P9FKI5_9HYPO</name>
<comment type="caution">
    <text evidence="2">The sequence shown here is derived from an EMBL/GenBank/DDBJ whole genome shotgun (WGS) entry which is preliminary data.</text>
</comment>
<evidence type="ECO:0000259" key="1">
    <source>
        <dbReference type="PROSITE" id="PS50948"/>
    </source>
</evidence>
<keyword evidence="3" id="KW-1185">Reference proteome</keyword>